<keyword evidence="1" id="KW-0732">Signal</keyword>
<dbReference type="Proteomes" id="UP001157946">
    <property type="component" value="Unassembled WGS sequence"/>
</dbReference>
<accession>A0AA45WK97</accession>
<sequence>MKRLRHWKVILASSLLATSLPWGFGQAAAAEKVVTSHDYKLTITYDDKTLEPAIAKYTLAFKRSYWLMAKAYSPQTAPKEVFIRFVKNNKYPIAYTVGNTIYINPDWAKKNQLDEGMLVHELFHVVDAYPNQTTAPSWVKEGLADYARSRYSVLDSWIYPAVASSHKYTNSYGVTARFFAWINHIKKPGTMLKIHQKIQQNQYSEQLFKEYTGKTVDQLWAEYKKNPGSVEALNWVFKNNKARYNGEQGAGKWVTYFDFNYVPGSQNYLRVRNVSKTQGTVTFQVFNKKTGKAVRTYSVALKANEVKRYDPLSKALKEPPKGNYTLRVKIPKGMKIDFELNYGNQTY</sequence>
<dbReference type="RefSeq" id="WP_102991982.1">
    <property type="nucleotide sequence ID" value="NZ_FXTU01000001.1"/>
</dbReference>
<comment type="caution">
    <text evidence="2">The sequence shown here is derived from an EMBL/GenBank/DDBJ whole genome shotgun (WGS) entry which is preliminary data.</text>
</comment>
<evidence type="ECO:0000313" key="2">
    <source>
        <dbReference type="EMBL" id="SMP05999.1"/>
    </source>
</evidence>
<dbReference type="AlphaFoldDB" id="A0AA45WK97"/>
<proteinExistence type="predicted"/>
<keyword evidence="3" id="KW-1185">Reference proteome</keyword>
<dbReference type="EMBL" id="FXTU01000001">
    <property type="protein sequence ID" value="SMP05999.1"/>
    <property type="molecule type" value="Genomic_DNA"/>
</dbReference>
<reference evidence="2" key="1">
    <citation type="submission" date="2017-05" db="EMBL/GenBank/DDBJ databases">
        <authorList>
            <person name="Varghese N."/>
            <person name="Submissions S."/>
        </authorList>
    </citation>
    <scope>NUCLEOTIDE SEQUENCE</scope>
    <source>
        <strain evidence="2">DSM 45262</strain>
    </source>
</reference>
<gene>
    <name evidence="2" type="ORF">SAMN06265361_101668</name>
</gene>
<feature type="chain" id="PRO_5041253245" evidence="1">
    <location>
        <begin position="30"/>
        <end position="347"/>
    </location>
</feature>
<protein>
    <submittedName>
        <fullName evidence="2">Peptidase</fullName>
    </submittedName>
</protein>
<feature type="signal peptide" evidence="1">
    <location>
        <begin position="1"/>
        <end position="29"/>
    </location>
</feature>
<dbReference type="PANTHER" id="PTHR33321:SF12">
    <property type="entry name" value="PLANT BASIC SECRETORY PROTEIN (BSP) FAMILY PROTEIN"/>
    <property type="match status" value="1"/>
</dbReference>
<evidence type="ECO:0000313" key="3">
    <source>
        <dbReference type="Proteomes" id="UP001157946"/>
    </source>
</evidence>
<dbReference type="Pfam" id="PF04450">
    <property type="entry name" value="BSP"/>
    <property type="match status" value="1"/>
</dbReference>
<name>A0AA45WK97_9BACL</name>
<organism evidence="2 3">
    <name type="scientific">Laceyella tengchongensis</name>
    <dbReference type="NCBI Taxonomy" id="574699"/>
    <lineage>
        <taxon>Bacteria</taxon>
        <taxon>Bacillati</taxon>
        <taxon>Bacillota</taxon>
        <taxon>Bacilli</taxon>
        <taxon>Bacillales</taxon>
        <taxon>Thermoactinomycetaceae</taxon>
        <taxon>Laceyella</taxon>
    </lineage>
</organism>
<dbReference type="InterPro" id="IPR007541">
    <property type="entry name" value="Uncharacterised_BSP"/>
</dbReference>
<dbReference type="PANTHER" id="PTHR33321">
    <property type="match status" value="1"/>
</dbReference>
<evidence type="ECO:0000256" key="1">
    <source>
        <dbReference type="SAM" id="SignalP"/>
    </source>
</evidence>